<dbReference type="SMART" id="SM00194">
    <property type="entry name" value="PTPc"/>
    <property type="match status" value="1"/>
</dbReference>
<dbReference type="GO" id="GO:0004725">
    <property type="term" value="F:protein tyrosine phosphatase activity"/>
    <property type="evidence" value="ECO:0007669"/>
    <property type="project" value="InterPro"/>
</dbReference>
<keyword evidence="2" id="KW-0539">Nucleus</keyword>
<dbReference type="PROSITE" id="PS50055">
    <property type="entry name" value="TYR_PHOSPHATASE_PTP"/>
    <property type="match status" value="1"/>
</dbReference>
<feature type="region of interest" description="Disordered" evidence="3">
    <location>
        <begin position="1"/>
        <end position="37"/>
    </location>
</feature>
<reference evidence="6" key="2">
    <citation type="submission" date="2025-09" db="UniProtKB">
        <authorList>
            <consortium name="Ensembl"/>
        </authorList>
    </citation>
    <scope>IDENTIFICATION</scope>
</reference>
<dbReference type="SUPFAM" id="SSF52799">
    <property type="entry name" value="(Phosphotyrosine protein) phosphatases II"/>
    <property type="match status" value="1"/>
</dbReference>
<dbReference type="InterPro" id="IPR003595">
    <property type="entry name" value="Tyr_Pase_cat"/>
</dbReference>
<dbReference type="InterPro" id="IPR052074">
    <property type="entry name" value="NonRcpt_TyrProt_Phosphatase"/>
</dbReference>
<dbReference type="Gene3D" id="3.90.190.10">
    <property type="entry name" value="Protein tyrosine phosphatase superfamily"/>
    <property type="match status" value="1"/>
</dbReference>
<comment type="subcellular location">
    <subcellularLocation>
        <location evidence="1">Nucleus</location>
    </subcellularLocation>
</comment>
<evidence type="ECO:0000259" key="5">
    <source>
        <dbReference type="PROSITE" id="PS50056"/>
    </source>
</evidence>
<dbReference type="PROSITE" id="PS00383">
    <property type="entry name" value="TYR_PHOSPHATASE_1"/>
    <property type="match status" value="1"/>
</dbReference>
<dbReference type="Ensembl" id="ENSCCRT00010022855.1">
    <property type="protein sequence ID" value="ENSCCRP00010020876.1"/>
    <property type="gene ID" value="ENSCCRG00010009049.1"/>
</dbReference>
<feature type="domain" description="Tyrosine specific protein phosphatases" evidence="5">
    <location>
        <begin position="253"/>
        <end position="301"/>
    </location>
</feature>
<protein>
    <submittedName>
        <fullName evidence="6">Protein tyrosine phosphatase non-receptor type 20</fullName>
    </submittedName>
</protein>
<dbReference type="PRINTS" id="PR00700">
    <property type="entry name" value="PRTYPHPHTASE"/>
</dbReference>
<proteinExistence type="predicted"/>
<evidence type="ECO:0000256" key="2">
    <source>
        <dbReference type="ARBA" id="ARBA00023242"/>
    </source>
</evidence>
<name>A0A8C1IQJ0_CYPCA</name>
<evidence type="ECO:0000313" key="7">
    <source>
        <dbReference type="Proteomes" id="UP000694427"/>
    </source>
</evidence>
<accession>A0A8C1IQJ0</accession>
<dbReference type="InterPro" id="IPR000242">
    <property type="entry name" value="PTP_cat"/>
</dbReference>
<reference evidence="6" key="1">
    <citation type="submission" date="2025-08" db="UniProtKB">
        <authorList>
            <consortium name="Ensembl"/>
        </authorList>
    </citation>
    <scope>IDENTIFICATION</scope>
</reference>
<evidence type="ECO:0000313" key="6">
    <source>
        <dbReference type="Ensembl" id="ENSCCRP00010020876.1"/>
    </source>
</evidence>
<dbReference type="PANTHER" id="PTHR46900">
    <property type="entry name" value="TYROSINE-PROTEIN PHOSPHATASE NON-RECEPTOR TYPE 13"/>
    <property type="match status" value="1"/>
</dbReference>
<dbReference type="Pfam" id="PF00102">
    <property type="entry name" value="Y_phosphatase"/>
    <property type="match status" value="1"/>
</dbReference>
<dbReference type="GO" id="GO:0005634">
    <property type="term" value="C:nucleus"/>
    <property type="evidence" value="ECO:0007669"/>
    <property type="project" value="UniProtKB-SubCell"/>
</dbReference>
<feature type="domain" description="Tyrosine-protein phosphatase" evidence="4">
    <location>
        <begin position="81"/>
        <end position="305"/>
    </location>
</feature>
<evidence type="ECO:0000256" key="3">
    <source>
        <dbReference type="SAM" id="MobiDB-lite"/>
    </source>
</evidence>
<evidence type="ECO:0000259" key="4">
    <source>
        <dbReference type="PROSITE" id="PS50055"/>
    </source>
</evidence>
<feature type="compositionally biased region" description="Acidic residues" evidence="3">
    <location>
        <begin position="12"/>
        <end position="24"/>
    </location>
</feature>
<dbReference type="PANTHER" id="PTHR46900:SF4">
    <property type="entry name" value="FERM AND PDZ DOMAIN CONTAINING 2"/>
    <property type="match status" value="1"/>
</dbReference>
<sequence length="327" mass="37335">MKTEHSQSDGWSSDEVEDGDDDDNASQPLLPETVRYTGRPIVSEEELARLAVISPSKNGQYSGSRVKALIHALEQLEKQDLIKEFMALEHLKPSDNCLVGKAHENRKKNRYRDILPYDKTRVPVGENEGYINASYIRMKVGTEQLFYISAQGPLPGTQDNFWQMVWENKSDVIAMMTQEVERGRVKCHKYWPEKLDVPKETSRYQLHLDNYQMLGYFHIKVIKMVEKESGDIHFVKHLKFTTWPDHGTPHSSEQLVCFMRYMRAVHAKGPIIVHCSAGIGRSGVLICTDVILSLIEKDLSVSILNKHSISTKLKAIGHPKVKVCVYK</sequence>
<dbReference type="InterPro" id="IPR016130">
    <property type="entry name" value="Tyr_Pase_AS"/>
</dbReference>
<dbReference type="Proteomes" id="UP000694427">
    <property type="component" value="Unplaced"/>
</dbReference>
<evidence type="ECO:0000256" key="1">
    <source>
        <dbReference type="ARBA" id="ARBA00004123"/>
    </source>
</evidence>
<dbReference type="InterPro" id="IPR000387">
    <property type="entry name" value="Tyr_Pase_dom"/>
</dbReference>
<dbReference type="SMART" id="SM00404">
    <property type="entry name" value="PTPc_motif"/>
    <property type="match status" value="1"/>
</dbReference>
<keyword evidence="7" id="KW-1185">Reference proteome</keyword>
<dbReference type="PROSITE" id="PS50056">
    <property type="entry name" value="TYR_PHOSPHATASE_2"/>
    <property type="match status" value="1"/>
</dbReference>
<dbReference type="AlphaFoldDB" id="A0A8C1IQJ0"/>
<organism evidence="6 7">
    <name type="scientific">Cyprinus carpio</name>
    <name type="common">Common carp</name>
    <dbReference type="NCBI Taxonomy" id="7962"/>
    <lineage>
        <taxon>Eukaryota</taxon>
        <taxon>Metazoa</taxon>
        <taxon>Chordata</taxon>
        <taxon>Craniata</taxon>
        <taxon>Vertebrata</taxon>
        <taxon>Euteleostomi</taxon>
        <taxon>Actinopterygii</taxon>
        <taxon>Neopterygii</taxon>
        <taxon>Teleostei</taxon>
        <taxon>Ostariophysi</taxon>
        <taxon>Cypriniformes</taxon>
        <taxon>Cyprinidae</taxon>
        <taxon>Cyprininae</taxon>
        <taxon>Cyprinus</taxon>
    </lineage>
</organism>
<dbReference type="InterPro" id="IPR029021">
    <property type="entry name" value="Prot-tyrosine_phosphatase-like"/>
</dbReference>